<evidence type="ECO:0000256" key="1">
    <source>
        <dbReference type="ARBA" id="ARBA00004236"/>
    </source>
</evidence>
<evidence type="ECO:0000256" key="4">
    <source>
        <dbReference type="ARBA" id="ARBA00022989"/>
    </source>
</evidence>
<dbReference type="EMBL" id="DRUY01000205">
    <property type="protein sequence ID" value="HHI66106.1"/>
    <property type="molecule type" value="Genomic_DNA"/>
</dbReference>
<dbReference type="GO" id="GO:0044781">
    <property type="term" value="P:bacterial-type flagellum organization"/>
    <property type="evidence" value="ECO:0007669"/>
    <property type="project" value="InterPro"/>
</dbReference>
<evidence type="ECO:0000256" key="7">
    <source>
        <dbReference type="SAM" id="Phobius"/>
    </source>
</evidence>
<feature type="transmembrane region" description="Helical" evidence="7">
    <location>
        <begin position="175"/>
        <end position="197"/>
    </location>
</feature>
<comment type="subcellular location">
    <subcellularLocation>
        <location evidence="1">Cell membrane</location>
    </subcellularLocation>
</comment>
<feature type="signal peptide" evidence="8">
    <location>
        <begin position="1"/>
        <end position="28"/>
    </location>
</feature>
<keyword evidence="3 7" id="KW-0812">Transmembrane</keyword>
<keyword evidence="2" id="KW-1003">Cell membrane</keyword>
<organism evidence="9">
    <name type="scientific">Thermodesulfobium narugense</name>
    <dbReference type="NCBI Taxonomy" id="184064"/>
    <lineage>
        <taxon>Bacteria</taxon>
        <taxon>Pseudomonadati</taxon>
        <taxon>Thermodesulfobiota</taxon>
        <taxon>Thermodesulfobiia</taxon>
        <taxon>Thermodesulfobiales</taxon>
        <taxon>Thermodesulfobiaceae</taxon>
        <taxon>Thermodesulfobium</taxon>
    </lineage>
</organism>
<keyword evidence="5 7" id="KW-0472">Membrane</keyword>
<evidence type="ECO:0000256" key="3">
    <source>
        <dbReference type="ARBA" id="ARBA00022692"/>
    </source>
</evidence>
<dbReference type="GO" id="GO:0016020">
    <property type="term" value="C:membrane"/>
    <property type="evidence" value="ECO:0007669"/>
    <property type="project" value="InterPro"/>
</dbReference>
<accession>A0A7C5PAU4</accession>
<feature type="chain" id="PRO_5027840681" description="Flagellar biosynthetic protein FliO" evidence="8">
    <location>
        <begin position="29"/>
        <end position="293"/>
    </location>
</feature>
<evidence type="ECO:0008006" key="10">
    <source>
        <dbReference type="Google" id="ProtNLM"/>
    </source>
</evidence>
<keyword evidence="4 7" id="KW-1133">Transmembrane helix</keyword>
<name>A0A7C5PAU4_9BACT</name>
<evidence type="ECO:0000256" key="6">
    <source>
        <dbReference type="SAM" id="MobiDB-lite"/>
    </source>
</evidence>
<sequence length="293" mass="33237">MIKLNVCPFNTFVLFFLATILFCSSAFAASKDIKGPLPPFFQDNNSVFNIKFEDNTPKDVYSFNVKDNQSNTSPKSDSRVKDVVSTHETVKDLAANGSNSIQNFNNFLTQESQPSNALPPESNNNKILTDTTNNKNLINTVNTESNEKNSSSLKDPFLATLSSTKDQPNETKLDIMGYLTRFFVFLVLLVLIPMLIIKKIKGKFNATYYMPKSSNSFIRVIDRVVLSYSELLIVEVMDKYFLLSISKNGEIKLLKEFDTIGIFPEGENSEKKLVKSSFLEVLRRFRQEVKQLK</sequence>
<dbReference type="Pfam" id="PF04347">
    <property type="entry name" value="FliO"/>
    <property type="match status" value="1"/>
</dbReference>
<evidence type="ECO:0000256" key="2">
    <source>
        <dbReference type="ARBA" id="ARBA00022475"/>
    </source>
</evidence>
<evidence type="ECO:0000256" key="5">
    <source>
        <dbReference type="ARBA" id="ARBA00023136"/>
    </source>
</evidence>
<gene>
    <name evidence="9" type="ORF">ENL70_06130</name>
</gene>
<proteinExistence type="predicted"/>
<reference evidence="9" key="1">
    <citation type="journal article" date="2020" name="mSystems">
        <title>Genome- and Community-Level Interaction Insights into Carbon Utilization and Element Cycling Functions of Hydrothermarchaeota in Hydrothermal Sediment.</title>
        <authorList>
            <person name="Zhou Z."/>
            <person name="Liu Y."/>
            <person name="Xu W."/>
            <person name="Pan J."/>
            <person name="Luo Z.H."/>
            <person name="Li M."/>
        </authorList>
    </citation>
    <scope>NUCLEOTIDE SEQUENCE [LARGE SCALE GENOMIC DNA]</scope>
    <source>
        <strain evidence="9">SpSt-1019</strain>
    </source>
</reference>
<dbReference type="AlphaFoldDB" id="A0A7C5PAU4"/>
<protein>
    <recommendedName>
        <fullName evidence="10">Flagellar biosynthetic protein FliO</fullName>
    </recommendedName>
</protein>
<comment type="caution">
    <text evidence="9">The sequence shown here is derived from an EMBL/GenBank/DDBJ whole genome shotgun (WGS) entry which is preliminary data.</text>
</comment>
<evidence type="ECO:0000256" key="8">
    <source>
        <dbReference type="SAM" id="SignalP"/>
    </source>
</evidence>
<dbReference type="InterPro" id="IPR022781">
    <property type="entry name" value="Flagellar_biosynth_FliO"/>
</dbReference>
<evidence type="ECO:0000313" key="9">
    <source>
        <dbReference type="EMBL" id="HHI66106.1"/>
    </source>
</evidence>
<feature type="region of interest" description="Disordered" evidence="6">
    <location>
        <begin position="111"/>
        <end position="130"/>
    </location>
</feature>
<keyword evidence="8" id="KW-0732">Signal</keyword>